<dbReference type="NCBIfam" id="TIGR02278">
    <property type="entry name" value="PaaN-DH"/>
    <property type="match status" value="1"/>
</dbReference>
<dbReference type="PANTHER" id="PTHR43111">
    <property type="entry name" value="ALDEHYDE DEHYDROGENASE B-RELATED"/>
    <property type="match status" value="1"/>
</dbReference>
<evidence type="ECO:0000313" key="3">
    <source>
        <dbReference type="EMBL" id="GGB94804.1"/>
    </source>
</evidence>
<reference evidence="3" key="2">
    <citation type="submission" date="2020-09" db="EMBL/GenBank/DDBJ databases">
        <authorList>
            <person name="Sun Q."/>
            <person name="Zhou Y."/>
        </authorList>
    </citation>
    <scope>NUCLEOTIDE SEQUENCE</scope>
    <source>
        <strain evidence="3">CGMCC 1.15095</strain>
    </source>
</reference>
<evidence type="ECO:0000259" key="2">
    <source>
        <dbReference type="Pfam" id="PF00171"/>
    </source>
</evidence>
<keyword evidence="1" id="KW-0560">Oxidoreductase</keyword>
<dbReference type="InterPro" id="IPR011966">
    <property type="entry name" value="PaaN-DH"/>
</dbReference>
<dbReference type="NCBIfam" id="NF008868">
    <property type="entry name" value="PRK11903.1"/>
    <property type="match status" value="1"/>
</dbReference>
<evidence type="ECO:0000313" key="4">
    <source>
        <dbReference type="Proteomes" id="UP000608154"/>
    </source>
</evidence>
<feature type="domain" description="Aldehyde dehydrogenase" evidence="2">
    <location>
        <begin position="29"/>
        <end position="441"/>
    </location>
</feature>
<dbReference type="AlphaFoldDB" id="A0A916TR20"/>
<dbReference type="InterPro" id="IPR015590">
    <property type="entry name" value="Aldehyde_DH_dom"/>
</dbReference>
<reference evidence="3" key="1">
    <citation type="journal article" date="2014" name="Int. J. Syst. Evol. Microbiol.">
        <title>Complete genome sequence of Corynebacterium casei LMG S-19264T (=DSM 44701T), isolated from a smear-ripened cheese.</title>
        <authorList>
            <consortium name="US DOE Joint Genome Institute (JGI-PGF)"/>
            <person name="Walter F."/>
            <person name="Albersmeier A."/>
            <person name="Kalinowski J."/>
            <person name="Ruckert C."/>
        </authorList>
    </citation>
    <scope>NUCLEOTIDE SEQUENCE</scope>
    <source>
        <strain evidence="3">CGMCC 1.15095</strain>
    </source>
</reference>
<keyword evidence="4" id="KW-1185">Reference proteome</keyword>
<accession>A0A916TR20</accession>
<protein>
    <recommendedName>
        <fullName evidence="2">Aldehyde dehydrogenase domain-containing protein</fullName>
    </recommendedName>
</protein>
<dbReference type="EMBL" id="BMHK01000005">
    <property type="protein sequence ID" value="GGB94804.1"/>
    <property type="molecule type" value="Genomic_DNA"/>
</dbReference>
<dbReference type="Gene3D" id="3.40.309.10">
    <property type="entry name" value="Aldehyde Dehydrogenase, Chain A, domain 2"/>
    <property type="match status" value="1"/>
</dbReference>
<dbReference type="GO" id="GO:0016620">
    <property type="term" value="F:oxidoreductase activity, acting on the aldehyde or oxo group of donors, NAD or NADP as acceptor"/>
    <property type="evidence" value="ECO:0007669"/>
    <property type="project" value="InterPro"/>
</dbReference>
<dbReference type="SUPFAM" id="SSF53720">
    <property type="entry name" value="ALDH-like"/>
    <property type="match status" value="1"/>
</dbReference>
<gene>
    <name evidence="3" type="ORF">GCM10011494_11610</name>
</gene>
<sequence>MTDCISLSHYIADRWVGGGEGRSLHSAIDGAVVAQMPGTADIAAILHHARTIGGPALRAMTFRERGQMLRALAGALTERKDELYALSSLTGATKGDSAFDIEGGIGTFFVYASKAKAMPDAHVLPESGRETISKGDFLGQHILTPLTGVAVHINAYNFPVWGMLEKLAPTLLAGMPAVVKPATVGGYLTEAAFRIIIESGVLPQGAVQLLLGDTGDLLDRLDGQDSVAFTGSANTANRLKAHPNVVGKTVRFAAEQDSLNASILGPDADEGTPEFDLFVKEVVREMTQKAGQKCTAIRRILVPGKSIDAVQSAVVARLARVTVGDPREGGTRLGALAGLAQRDDVIANVERLKTEANVVVGGTIPDLGDALAGGAYYDATLLRCNDPLGSEIVHSVEAFGPVATLMPYADVDEAIAIANAGQGSLALSIFSHDRAAIARLAIGTAPFHGRIMIVDRDNAEFATGHGAALPHLQHGGPGRAGGGAELGGVIGMMPYLQRSAIQGSNGMIEAIEGLRGHG</sequence>
<dbReference type="RefSeq" id="WP_188769404.1">
    <property type="nucleotide sequence ID" value="NZ_BMHK01000005.1"/>
</dbReference>
<dbReference type="InterPro" id="IPR016161">
    <property type="entry name" value="Ald_DH/histidinol_DH"/>
</dbReference>
<dbReference type="InterPro" id="IPR016163">
    <property type="entry name" value="Ald_DH_C"/>
</dbReference>
<dbReference type="Gene3D" id="3.40.605.10">
    <property type="entry name" value="Aldehyde Dehydrogenase, Chain A, domain 1"/>
    <property type="match status" value="1"/>
</dbReference>
<comment type="caution">
    <text evidence="3">The sequence shown here is derived from an EMBL/GenBank/DDBJ whole genome shotgun (WGS) entry which is preliminary data.</text>
</comment>
<dbReference type="Pfam" id="PF00171">
    <property type="entry name" value="Aldedh"/>
    <property type="match status" value="1"/>
</dbReference>
<dbReference type="InterPro" id="IPR016162">
    <property type="entry name" value="Ald_DH_N"/>
</dbReference>
<dbReference type="PANTHER" id="PTHR43111:SF1">
    <property type="entry name" value="ALDEHYDE DEHYDROGENASE B-RELATED"/>
    <property type="match status" value="1"/>
</dbReference>
<dbReference type="Proteomes" id="UP000608154">
    <property type="component" value="Unassembled WGS sequence"/>
</dbReference>
<proteinExistence type="predicted"/>
<name>A0A916TR20_9SPHN</name>
<evidence type="ECO:0000256" key="1">
    <source>
        <dbReference type="ARBA" id="ARBA00023002"/>
    </source>
</evidence>
<organism evidence="3 4">
    <name type="scientific">Novosphingobium endophyticum</name>
    <dbReference type="NCBI Taxonomy" id="1955250"/>
    <lineage>
        <taxon>Bacteria</taxon>
        <taxon>Pseudomonadati</taxon>
        <taxon>Pseudomonadota</taxon>
        <taxon>Alphaproteobacteria</taxon>
        <taxon>Sphingomonadales</taxon>
        <taxon>Sphingomonadaceae</taxon>
        <taxon>Novosphingobium</taxon>
    </lineage>
</organism>